<dbReference type="SUPFAM" id="SSF52540">
    <property type="entry name" value="P-loop containing nucleoside triphosphate hydrolases"/>
    <property type="match status" value="1"/>
</dbReference>
<name>A0A7U9XWR1_9MOLU</name>
<evidence type="ECO:0000259" key="1">
    <source>
        <dbReference type="Pfam" id="PF13175"/>
    </source>
</evidence>
<dbReference type="Gene3D" id="3.40.50.300">
    <property type="entry name" value="P-loop containing nucleotide triphosphate hydrolases"/>
    <property type="match status" value="1"/>
</dbReference>
<dbReference type="PANTHER" id="PTHR43581:SF3">
    <property type="entry name" value="AAA+ ATPASE DOMAIN-CONTAINING PROTEIN"/>
    <property type="match status" value="1"/>
</dbReference>
<organism evidence="2 3">
    <name type="scientific">Mariniplasma anaerobium</name>
    <dbReference type="NCBI Taxonomy" id="2735436"/>
    <lineage>
        <taxon>Bacteria</taxon>
        <taxon>Bacillati</taxon>
        <taxon>Mycoplasmatota</taxon>
        <taxon>Mollicutes</taxon>
        <taxon>Acholeplasmatales</taxon>
        <taxon>Acholeplasmataceae</taxon>
        <taxon>Mariniplasma</taxon>
    </lineage>
</organism>
<dbReference type="EMBL" id="AP024412">
    <property type="protein sequence ID" value="BCR36669.1"/>
    <property type="molecule type" value="Genomic_DNA"/>
</dbReference>
<dbReference type="PANTHER" id="PTHR43581">
    <property type="entry name" value="ATP/GTP PHOSPHATASE"/>
    <property type="match status" value="1"/>
</dbReference>
<reference evidence="2" key="1">
    <citation type="submission" date="2021-01" db="EMBL/GenBank/DDBJ databases">
        <title>Draft genome sequence of Acholeplasmataceae bacterium strain Mahy22.</title>
        <authorList>
            <person name="Watanabe M."/>
            <person name="Kojima H."/>
            <person name="Fukui M."/>
        </authorList>
    </citation>
    <scope>NUCLEOTIDE SEQUENCE</scope>
    <source>
        <strain evidence="2">Mahy22</strain>
    </source>
</reference>
<accession>A0A7U9XWR1</accession>
<dbReference type="InterPro" id="IPR041685">
    <property type="entry name" value="AAA_GajA/Old/RecF-like"/>
</dbReference>
<gene>
    <name evidence="2" type="ORF">MPAN_015620</name>
</gene>
<sequence>MIERLVTISNFRSIGNEQKESFELNYLMDNEGSYGGLVTLIGENNSGKSNFLDALKAFQSKKFVANDIPFNIYDPKIKPTIDFILHDKLSRTKFIAELVDNKIFYSKTIGTKTISCEPNKKLKAQTIKFLEYLVSPVLKAATQNSSSAISYVNAIKVIVDKILKNVFITETEKNNLNAYIKNAHIVTYLNLEYENVKLEGFISDIEDNFVQLSQISIDKKTTDEALEQFGVKLLPNIISYVDSNHITTNNTVSTVVNGVIQTPLFFIKLFELLEDEQYTELQNAYKKFHEFGKKRKNILTNYEKKINKSVTKLSNLFNEIYSFETEDKYHFRLAIESDNLYFMISENEEDILLDSQSTGFRWFFDFFFNIFSDNKIEKGDIVLLDEPATNLHVAGQIELRKQIKKFGMQNGVTFIMSTHSPFLIDPDYLDELRVVSKINQNSIVCNKFTVNQENDVDVIMPIKTALTVNRHIILNPDDLLIFVEGITDYNYLVGFKELLGYDHINFMPIQGIKRANLHKELLKITKTPVLLVDSDGAGKYVYDKNKDKFGIEVFKLADIEETFKEIEDLFTKSDQARFHVMDKDYKVTSGFKNALVNKKIRVSKETKENFIKLFKHISA</sequence>
<dbReference type="Proteomes" id="UP000620133">
    <property type="component" value="Chromosome"/>
</dbReference>
<proteinExistence type="predicted"/>
<evidence type="ECO:0000313" key="3">
    <source>
        <dbReference type="Proteomes" id="UP000620133"/>
    </source>
</evidence>
<keyword evidence="3" id="KW-1185">Reference proteome</keyword>
<dbReference type="InterPro" id="IPR027417">
    <property type="entry name" value="P-loop_NTPase"/>
</dbReference>
<dbReference type="InterPro" id="IPR051396">
    <property type="entry name" value="Bact_Antivir_Def_Nuclease"/>
</dbReference>
<dbReference type="Pfam" id="PF13175">
    <property type="entry name" value="AAA_15"/>
    <property type="match status" value="1"/>
</dbReference>
<dbReference type="RefSeq" id="WP_176239315.1">
    <property type="nucleotide sequence ID" value="NZ_AP024412.1"/>
</dbReference>
<protein>
    <recommendedName>
        <fullName evidence="1">Endonuclease GajA/Old nuclease/RecF-like AAA domain-containing protein</fullName>
    </recommendedName>
</protein>
<dbReference type="AlphaFoldDB" id="A0A7U9XWR1"/>
<feature type="domain" description="Endonuclease GajA/Old nuclease/RecF-like AAA" evidence="1">
    <location>
        <begin position="6"/>
        <end position="424"/>
    </location>
</feature>
<dbReference type="CDD" id="cd00267">
    <property type="entry name" value="ABC_ATPase"/>
    <property type="match status" value="1"/>
</dbReference>
<dbReference type="KEGG" id="manr:MPAN_015620"/>
<evidence type="ECO:0000313" key="2">
    <source>
        <dbReference type="EMBL" id="BCR36669.1"/>
    </source>
</evidence>